<feature type="signal peptide" evidence="6">
    <location>
        <begin position="1"/>
        <end position="31"/>
    </location>
</feature>
<dbReference type="InterPro" id="IPR000772">
    <property type="entry name" value="Ricin_B_lectin"/>
</dbReference>
<sequence length="660" mass="69034">MISFTPMLRPLHAAVLVASCAGASLSSVAHATSPNDPFYPNQQHLFGPQGIGANLAWATSQGAGVHVAVIDAGMAPHPDLDAALLPGYDFVDDDADARVPSCASTSGTRVAGTIAAITNNARGIAGVAPHARIVPIRVAPGCGGDAQSDDIGRAIRWAIGEKVDTAPVNANPVEVVNISLGNRWSCTPAVQSAIDLAVGRGVAVVVSAGDEGADAGGVEPANCANTIAIAGVDSQGRRNVFSNHGVAVDLAAPGQVWWPSVDDRVLAYEEGSAHAAAMASGIAALVQSAATIPLTPRHLEAMLKTTSRPFPATPDRPIGAGIAHAPTALDYVTQLSRPKLRGDYLIVPSGMNGCLIVGNNGLAERPSYHRWGGTGGPETCGLGNTKTLYDNKQAVWKLQSVTSSDGLSAYIIRSRVNDKCLIRSNGGNATTASLHMFAQSADTTWCGLANADALIANGQAAWFLHEPVDASRDGATFTQAGLKQLRATVAYLGFDSATAPGENRLLADDGWSFELRAMPLVDEAGVPIAGLPVRIQSDRNQLCLDVEGGVGAGHRLITHGCHDGQNQRFVLGNERLHVGDAKAFCVEIKDGNPALEAHIVAATCTGAVHQRWGVDGWGRFYSRMNTTLCMTLLPNPWRMVSYQCQDAGRHPLQSFYFTAP</sequence>
<evidence type="ECO:0000256" key="4">
    <source>
        <dbReference type="ARBA" id="ARBA00022825"/>
    </source>
</evidence>
<keyword evidence="2" id="KW-0645">Protease</keyword>
<evidence type="ECO:0000256" key="3">
    <source>
        <dbReference type="ARBA" id="ARBA00022801"/>
    </source>
</evidence>
<comment type="caution">
    <text evidence="5">Lacks conserved residue(s) required for the propagation of feature annotation.</text>
</comment>
<evidence type="ECO:0000256" key="6">
    <source>
        <dbReference type="SAM" id="SignalP"/>
    </source>
</evidence>
<organism evidence="8 9">
    <name type="scientific">Noviluteimonas lactosilytica</name>
    <dbReference type="NCBI Taxonomy" id="2888523"/>
    <lineage>
        <taxon>Bacteria</taxon>
        <taxon>Pseudomonadati</taxon>
        <taxon>Pseudomonadota</taxon>
        <taxon>Gammaproteobacteria</taxon>
        <taxon>Lysobacterales</taxon>
        <taxon>Lysobacteraceae</taxon>
        <taxon>Noviluteimonas</taxon>
    </lineage>
</organism>
<gene>
    <name evidence="8" type="ORF">LK996_11205</name>
</gene>
<dbReference type="InterPro" id="IPR036852">
    <property type="entry name" value="Peptidase_S8/S53_dom_sf"/>
</dbReference>
<dbReference type="PRINTS" id="PR00723">
    <property type="entry name" value="SUBTILISIN"/>
</dbReference>
<dbReference type="PANTHER" id="PTHR43806">
    <property type="entry name" value="PEPTIDASE S8"/>
    <property type="match status" value="1"/>
</dbReference>
<evidence type="ECO:0000256" key="1">
    <source>
        <dbReference type="ARBA" id="ARBA00011073"/>
    </source>
</evidence>
<evidence type="ECO:0000259" key="7">
    <source>
        <dbReference type="SMART" id="SM00458"/>
    </source>
</evidence>
<dbReference type="Proteomes" id="UP001165293">
    <property type="component" value="Unassembled WGS sequence"/>
</dbReference>
<dbReference type="Pfam" id="PF00082">
    <property type="entry name" value="Peptidase_S8"/>
    <property type="match status" value="1"/>
</dbReference>
<dbReference type="InterPro" id="IPR050131">
    <property type="entry name" value="Peptidase_S8_subtilisin-like"/>
</dbReference>
<dbReference type="PROSITE" id="PS00136">
    <property type="entry name" value="SUBTILASE_ASP"/>
    <property type="match status" value="1"/>
</dbReference>
<protein>
    <submittedName>
        <fullName evidence="8">S8 family serine peptidase</fullName>
    </submittedName>
</protein>
<evidence type="ECO:0000256" key="5">
    <source>
        <dbReference type="PROSITE-ProRule" id="PRU01240"/>
    </source>
</evidence>
<keyword evidence="9" id="KW-1185">Reference proteome</keyword>
<dbReference type="PANTHER" id="PTHR43806:SF11">
    <property type="entry name" value="CEREVISIN-RELATED"/>
    <property type="match status" value="1"/>
</dbReference>
<reference evidence="8" key="1">
    <citation type="submission" date="2021-10" db="EMBL/GenBank/DDBJ databases">
        <authorList>
            <person name="Lyu M."/>
            <person name="Wang X."/>
            <person name="Meng X."/>
            <person name="Xu K."/>
        </authorList>
    </citation>
    <scope>NUCLEOTIDE SEQUENCE</scope>
    <source>
        <strain evidence="8">A6</strain>
    </source>
</reference>
<feature type="chain" id="PRO_5047134603" evidence="6">
    <location>
        <begin position="32"/>
        <end position="660"/>
    </location>
</feature>
<dbReference type="Gene3D" id="3.40.50.200">
    <property type="entry name" value="Peptidase S8/S53 domain"/>
    <property type="match status" value="1"/>
</dbReference>
<dbReference type="Pfam" id="PF00652">
    <property type="entry name" value="Ricin_B_lectin"/>
    <property type="match status" value="1"/>
</dbReference>
<keyword evidence="4" id="KW-0720">Serine protease</keyword>
<dbReference type="PROSITE" id="PS51892">
    <property type="entry name" value="SUBTILASE"/>
    <property type="match status" value="1"/>
</dbReference>
<dbReference type="SMART" id="SM00458">
    <property type="entry name" value="RICIN"/>
    <property type="match status" value="1"/>
</dbReference>
<evidence type="ECO:0000313" key="8">
    <source>
        <dbReference type="EMBL" id="MCC8363636.1"/>
    </source>
</evidence>
<feature type="domain" description="Ricin B lectin" evidence="7">
    <location>
        <begin position="530"/>
        <end position="658"/>
    </location>
</feature>
<dbReference type="PROSITE" id="PS50231">
    <property type="entry name" value="RICIN_B_LECTIN"/>
    <property type="match status" value="1"/>
</dbReference>
<comment type="caution">
    <text evidence="8">The sequence shown here is derived from an EMBL/GenBank/DDBJ whole genome shotgun (WGS) entry which is preliminary data.</text>
</comment>
<keyword evidence="6" id="KW-0732">Signal</keyword>
<dbReference type="EMBL" id="JAJGAK010000002">
    <property type="protein sequence ID" value="MCC8363636.1"/>
    <property type="molecule type" value="Genomic_DNA"/>
</dbReference>
<dbReference type="InterPro" id="IPR015500">
    <property type="entry name" value="Peptidase_S8_subtilisin-rel"/>
</dbReference>
<evidence type="ECO:0000256" key="2">
    <source>
        <dbReference type="ARBA" id="ARBA00022670"/>
    </source>
</evidence>
<dbReference type="SUPFAM" id="SSF50370">
    <property type="entry name" value="Ricin B-like lectins"/>
    <property type="match status" value="1"/>
</dbReference>
<dbReference type="InterPro" id="IPR035992">
    <property type="entry name" value="Ricin_B-like_lectins"/>
</dbReference>
<keyword evidence="3" id="KW-0378">Hydrolase</keyword>
<dbReference type="Gene3D" id="2.80.10.50">
    <property type="match status" value="1"/>
</dbReference>
<dbReference type="SUPFAM" id="SSF52743">
    <property type="entry name" value="Subtilisin-like"/>
    <property type="match status" value="1"/>
</dbReference>
<dbReference type="InterPro" id="IPR023827">
    <property type="entry name" value="Peptidase_S8_Asp-AS"/>
</dbReference>
<name>A0ABS8JJ61_9GAMM</name>
<comment type="similarity">
    <text evidence="1 5">Belongs to the peptidase S8 family.</text>
</comment>
<dbReference type="RefSeq" id="WP_230527273.1">
    <property type="nucleotide sequence ID" value="NZ_JAJGAK010000002.1"/>
</dbReference>
<dbReference type="InterPro" id="IPR000209">
    <property type="entry name" value="Peptidase_S8/S53_dom"/>
</dbReference>
<proteinExistence type="inferred from homology"/>
<evidence type="ECO:0000313" key="9">
    <source>
        <dbReference type="Proteomes" id="UP001165293"/>
    </source>
</evidence>
<accession>A0ABS8JJ61</accession>